<proteinExistence type="predicted"/>
<dbReference type="InParanoid" id="C3XRD7"/>
<feature type="repeat" description="ANK" evidence="3">
    <location>
        <begin position="57"/>
        <end position="89"/>
    </location>
</feature>
<accession>C3XRD7</accession>
<dbReference type="InterPro" id="IPR002110">
    <property type="entry name" value="Ankyrin_rpt"/>
</dbReference>
<dbReference type="PANTHER" id="PTHR24126:SF14">
    <property type="entry name" value="ANK_REP_REGION DOMAIN-CONTAINING PROTEIN"/>
    <property type="match status" value="1"/>
</dbReference>
<gene>
    <name evidence="4" type="ORF">BRAFLDRAFT_68211</name>
</gene>
<dbReference type="EMBL" id="GG666456">
    <property type="protein sequence ID" value="EEN69255.1"/>
    <property type="molecule type" value="Genomic_DNA"/>
</dbReference>
<dbReference type="STRING" id="7739.C3XRD7"/>
<dbReference type="SMART" id="SM00248">
    <property type="entry name" value="ANK"/>
    <property type="match status" value="3"/>
</dbReference>
<keyword evidence="1" id="KW-0677">Repeat</keyword>
<dbReference type="SUPFAM" id="SSF48403">
    <property type="entry name" value="Ankyrin repeat"/>
    <property type="match status" value="1"/>
</dbReference>
<evidence type="ECO:0000256" key="3">
    <source>
        <dbReference type="PROSITE-ProRule" id="PRU00023"/>
    </source>
</evidence>
<evidence type="ECO:0000256" key="2">
    <source>
        <dbReference type="ARBA" id="ARBA00023043"/>
    </source>
</evidence>
<sequence>MDLKKFAGMMPEVSEVSLLPEQKAGVTLLHVAAFNGQQKIVEGLLKGSTSVDTRDQEMMTPLHWAAIGGHLQICEAFIKHGAEVNAKDQIHVCFHSQHEKTPLQWAVELNHSEVCEILQQNGAQG</sequence>
<organism>
    <name type="scientific">Branchiostoma floridae</name>
    <name type="common">Florida lancelet</name>
    <name type="synonym">Amphioxus</name>
    <dbReference type="NCBI Taxonomy" id="7739"/>
    <lineage>
        <taxon>Eukaryota</taxon>
        <taxon>Metazoa</taxon>
        <taxon>Chordata</taxon>
        <taxon>Cephalochordata</taxon>
        <taxon>Leptocardii</taxon>
        <taxon>Amphioxiformes</taxon>
        <taxon>Branchiostomatidae</taxon>
        <taxon>Branchiostoma</taxon>
    </lineage>
</organism>
<protein>
    <submittedName>
        <fullName evidence="4">Uncharacterized protein</fullName>
    </submittedName>
</protein>
<feature type="repeat" description="ANK" evidence="3">
    <location>
        <begin position="24"/>
        <end position="56"/>
    </location>
</feature>
<dbReference type="Pfam" id="PF12796">
    <property type="entry name" value="Ank_2"/>
    <property type="match status" value="1"/>
</dbReference>
<evidence type="ECO:0000256" key="1">
    <source>
        <dbReference type="ARBA" id="ARBA00022737"/>
    </source>
</evidence>
<keyword evidence="2 3" id="KW-0040">ANK repeat</keyword>
<evidence type="ECO:0000313" key="4">
    <source>
        <dbReference type="EMBL" id="EEN69255.1"/>
    </source>
</evidence>
<dbReference type="Gene3D" id="1.25.40.20">
    <property type="entry name" value="Ankyrin repeat-containing domain"/>
    <property type="match status" value="2"/>
</dbReference>
<dbReference type="PROSITE" id="PS50088">
    <property type="entry name" value="ANK_REPEAT"/>
    <property type="match status" value="2"/>
</dbReference>
<name>C3XRD7_BRAFL</name>
<dbReference type="InterPro" id="IPR036770">
    <property type="entry name" value="Ankyrin_rpt-contain_sf"/>
</dbReference>
<dbReference type="PROSITE" id="PS50297">
    <property type="entry name" value="ANK_REP_REGION"/>
    <property type="match status" value="2"/>
</dbReference>
<dbReference type="PRINTS" id="PR01415">
    <property type="entry name" value="ANKYRIN"/>
</dbReference>
<dbReference type="AlphaFoldDB" id="C3XRD7"/>
<reference evidence="4" key="1">
    <citation type="journal article" date="2008" name="Nature">
        <title>The amphioxus genome and the evolution of the chordate karyotype.</title>
        <authorList>
            <consortium name="US DOE Joint Genome Institute (JGI-PGF)"/>
            <person name="Putnam N.H."/>
            <person name="Butts T."/>
            <person name="Ferrier D.E.K."/>
            <person name="Furlong R.F."/>
            <person name="Hellsten U."/>
            <person name="Kawashima T."/>
            <person name="Robinson-Rechavi M."/>
            <person name="Shoguchi E."/>
            <person name="Terry A."/>
            <person name="Yu J.-K."/>
            <person name="Benito-Gutierrez E.L."/>
            <person name="Dubchak I."/>
            <person name="Garcia-Fernandez J."/>
            <person name="Gibson-Brown J.J."/>
            <person name="Grigoriev I.V."/>
            <person name="Horton A.C."/>
            <person name="de Jong P.J."/>
            <person name="Jurka J."/>
            <person name="Kapitonov V.V."/>
            <person name="Kohara Y."/>
            <person name="Kuroki Y."/>
            <person name="Lindquist E."/>
            <person name="Lucas S."/>
            <person name="Osoegawa K."/>
            <person name="Pennacchio L.A."/>
            <person name="Salamov A.A."/>
            <person name="Satou Y."/>
            <person name="Sauka-Spengler T."/>
            <person name="Schmutz J."/>
            <person name="Shin-I T."/>
            <person name="Toyoda A."/>
            <person name="Bronner-Fraser M."/>
            <person name="Fujiyama A."/>
            <person name="Holland L.Z."/>
            <person name="Holland P.W.H."/>
            <person name="Satoh N."/>
            <person name="Rokhsar D.S."/>
        </authorList>
    </citation>
    <scope>NUCLEOTIDE SEQUENCE [LARGE SCALE GENOMIC DNA]</scope>
    <source>
        <strain evidence="4">S238N-H82</strain>
        <tissue evidence="4">Testes</tissue>
    </source>
</reference>
<dbReference type="PANTHER" id="PTHR24126">
    <property type="entry name" value="ANKYRIN REPEAT, PH AND SEC7 DOMAIN CONTAINING PROTEIN SECG-RELATED"/>
    <property type="match status" value="1"/>
</dbReference>